<keyword evidence="8" id="KW-0472">Membrane</keyword>
<evidence type="ECO:0000259" key="9">
    <source>
        <dbReference type="PROSITE" id="PS50893"/>
    </source>
</evidence>
<dbReference type="Pfam" id="PF00005">
    <property type="entry name" value="ABC_tran"/>
    <property type="match status" value="1"/>
</dbReference>
<dbReference type="SMART" id="SM00382">
    <property type="entry name" value="AAA"/>
    <property type="match status" value="1"/>
</dbReference>
<dbReference type="PANTHER" id="PTHR42781">
    <property type="entry name" value="SPERMIDINE/PUTRESCINE IMPORT ATP-BINDING PROTEIN POTA"/>
    <property type="match status" value="1"/>
</dbReference>
<dbReference type="GO" id="GO:0016887">
    <property type="term" value="F:ATP hydrolysis activity"/>
    <property type="evidence" value="ECO:0007669"/>
    <property type="project" value="InterPro"/>
</dbReference>
<keyword evidence="1" id="KW-0813">Transport</keyword>
<dbReference type="PROSITE" id="PS50893">
    <property type="entry name" value="ABC_TRANSPORTER_2"/>
    <property type="match status" value="1"/>
</dbReference>
<reference evidence="10 11" key="1">
    <citation type="submission" date="2020-08" db="EMBL/GenBank/DDBJ databases">
        <title>Genomic Encyclopedia of Type Strains, Phase IV (KMG-IV): sequencing the most valuable type-strain genomes for metagenomic binning, comparative biology and taxonomic classification.</title>
        <authorList>
            <person name="Goeker M."/>
        </authorList>
    </citation>
    <scope>NUCLEOTIDE SEQUENCE [LARGE SCALE GENOMIC DNA]</scope>
    <source>
        <strain evidence="10 11">DSM 25897</strain>
    </source>
</reference>
<dbReference type="InterPro" id="IPR003593">
    <property type="entry name" value="AAA+_ATPase"/>
</dbReference>
<evidence type="ECO:0000256" key="2">
    <source>
        <dbReference type="ARBA" id="ARBA00022475"/>
    </source>
</evidence>
<protein>
    <submittedName>
        <fullName evidence="10">Iron(III) transport system ATP-binding protein</fullName>
    </submittedName>
</protein>
<dbReference type="GO" id="GO:0005524">
    <property type="term" value="F:ATP binding"/>
    <property type="evidence" value="ECO:0007669"/>
    <property type="project" value="UniProtKB-KW"/>
</dbReference>
<keyword evidence="11" id="KW-1185">Reference proteome</keyword>
<gene>
    <name evidence="10" type="ORF">HNQ58_001059</name>
</gene>
<dbReference type="Proteomes" id="UP000519004">
    <property type="component" value="Unassembled WGS sequence"/>
</dbReference>
<keyword evidence="4" id="KW-0547">Nucleotide-binding</keyword>
<dbReference type="GO" id="GO:0015697">
    <property type="term" value="P:quaternary ammonium group transport"/>
    <property type="evidence" value="ECO:0007669"/>
    <property type="project" value="UniProtKB-ARBA"/>
</dbReference>
<sequence>MPGSTRAPAATGATAPLLAVERVSCNYGGLPAVHEVSLTLAPGELGCLLGPSGCGKTTLLRAVAGFHPPTAGRIALRGIDATTLSPERRGVGFVFQDLALFPHLTVAGNVAFGLHRLPRGERAARVAGALAPLGLDGLADRYPHELSGGQQQRVALARSLAPRPDLLLLDEPFSSLDAHLRIALRSELRQLLKGWGIAALLVTHDQDEAFAFADTVGVMRAGELLQWAPGFEVYHRPADPFVAGFVGEGRFIRGTVLDPHTVATALGRLRTGRAMEFAAGSTVRVLIRPDDLQPDGADGIEALVVSAVFRGAETFYTLQLDDGELVSALFPSHVQHAPGHRLRIGTDIEHVVVFGPEGTER</sequence>
<keyword evidence="2" id="KW-1003">Cell membrane</keyword>
<name>A0A7W7XZI3_9GAMM</name>
<dbReference type="Pfam" id="PF08402">
    <property type="entry name" value="TOBE_2"/>
    <property type="match status" value="1"/>
</dbReference>
<keyword evidence="6" id="KW-0408">Iron</keyword>
<accession>A0A7W7XZI3</accession>
<evidence type="ECO:0000256" key="6">
    <source>
        <dbReference type="ARBA" id="ARBA00023004"/>
    </source>
</evidence>
<dbReference type="AlphaFoldDB" id="A0A7W7XZI3"/>
<evidence type="ECO:0000313" key="11">
    <source>
        <dbReference type="Proteomes" id="UP000519004"/>
    </source>
</evidence>
<proteinExistence type="predicted"/>
<dbReference type="SUPFAM" id="SSF50331">
    <property type="entry name" value="MOP-like"/>
    <property type="match status" value="1"/>
</dbReference>
<keyword evidence="7" id="KW-0406">Ion transport</keyword>
<comment type="caution">
    <text evidence="10">The sequence shown here is derived from an EMBL/GenBank/DDBJ whole genome shotgun (WGS) entry which is preliminary data.</text>
</comment>
<evidence type="ECO:0000256" key="8">
    <source>
        <dbReference type="ARBA" id="ARBA00023136"/>
    </source>
</evidence>
<dbReference type="Gene3D" id="2.40.50.100">
    <property type="match status" value="1"/>
</dbReference>
<dbReference type="InterPro" id="IPR003439">
    <property type="entry name" value="ABC_transporter-like_ATP-bd"/>
</dbReference>
<dbReference type="SUPFAM" id="SSF52540">
    <property type="entry name" value="P-loop containing nucleoside triphosphate hydrolases"/>
    <property type="match status" value="1"/>
</dbReference>
<dbReference type="InterPro" id="IPR027417">
    <property type="entry name" value="P-loop_NTPase"/>
</dbReference>
<evidence type="ECO:0000256" key="4">
    <source>
        <dbReference type="ARBA" id="ARBA00022741"/>
    </source>
</evidence>
<evidence type="ECO:0000256" key="5">
    <source>
        <dbReference type="ARBA" id="ARBA00022840"/>
    </source>
</evidence>
<dbReference type="EMBL" id="JACHHX010000005">
    <property type="protein sequence ID" value="MBB5015178.1"/>
    <property type="molecule type" value="Genomic_DNA"/>
</dbReference>
<dbReference type="InterPro" id="IPR008995">
    <property type="entry name" value="Mo/tungstate-bd_C_term_dom"/>
</dbReference>
<keyword evidence="5 10" id="KW-0067">ATP-binding</keyword>
<evidence type="ECO:0000256" key="1">
    <source>
        <dbReference type="ARBA" id="ARBA00022448"/>
    </source>
</evidence>
<dbReference type="FunFam" id="3.40.50.300:FF:000425">
    <property type="entry name" value="Probable ABC transporter, ATP-binding subunit"/>
    <property type="match status" value="1"/>
</dbReference>
<dbReference type="GO" id="GO:0043190">
    <property type="term" value="C:ATP-binding cassette (ABC) transporter complex"/>
    <property type="evidence" value="ECO:0007669"/>
    <property type="project" value="InterPro"/>
</dbReference>
<feature type="domain" description="ABC transporter" evidence="9">
    <location>
        <begin position="18"/>
        <end position="246"/>
    </location>
</feature>
<dbReference type="InterPro" id="IPR013611">
    <property type="entry name" value="Transp-assoc_OB_typ2"/>
</dbReference>
<dbReference type="InterPro" id="IPR017871">
    <property type="entry name" value="ABC_transporter-like_CS"/>
</dbReference>
<dbReference type="PANTHER" id="PTHR42781:SF4">
    <property type="entry name" value="SPERMIDINE_PUTRESCINE IMPORT ATP-BINDING PROTEIN POTA"/>
    <property type="match status" value="1"/>
</dbReference>
<keyword evidence="3" id="KW-0410">Iron transport</keyword>
<evidence type="ECO:0000256" key="7">
    <source>
        <dbReference type="ARBA" id="ARBA00023065"/>
    </source>
</evidence>
<dbReference type="CDD" id="cd03259">
    <property type="entry name" value="ABC_Carb_Solutes_like"/>
    <property type="match status" value="1"/>
</dbReference>
<dbReference type="InterPro" id="IPR015853">
    <property type="entry name" value="ABC_transpr_FbpC"/>
</dbReference>
<organism evidence="10 11">
    <name type="scientific">Rehaibacterium terrae</name>
    <dbReference type="NCBI Taxonomy" id="1341696"/>
    <lineage>
        <taxon>Bacteria</taxon>
        <taxon>Pseudomonadati</taxon>
        <taxon>Pseudomonadota</taxon>
        <taxon>Gammaproteobacteria</taxon>
        <taxon>Lysobacterales</taxon>
        <taxon>Lysobacteraceae</taxon>
        <taxon>Rehaibacterium</taxon>
    </lineage>
</organism>
<dbReference type="GO" id="GO:0015408">
    <property type="term" value="F:ABC-type ferric iron transporter activity"/>
    <property type="evidence" value="ECO:0007669"/>
    <property type="project" value="InterPro"/>
</dbReference>
<evidence type="ECO:0000313" key="10">
    <source>
        <dbReference type="EMBL" id="MBB5015178.1"/>
    </source>
</evidence>
<dbReference type="RefSeq" id="WP_221301153.1">
    <property type="nucleotide sequence ID" value="NZ_JACHHX010000005.1"/>
</dbReference>
<dbReference type="Gene3D" id="3.40.50.300">
    <property type="entry name" value="P-loop containing nucleotide triphosphate hydrolases"/>
    <property type="match status" value="1"/>
</dbReference>
<dbReference type="InterPro" id="IPR050093">
    <property type="entry name" value="ABC_SmlMolc_Importer"/>
</dbReference>
<dbReference type="PROSITE" id="PS00211">
    <property type="entry name" value="ABC_TRANSPORTER_1"/>
    <property type="match status" value="1"/>
</dbReference>
<evidence type="ECO:0000256" key="3">
    <source>
        <dbReference type="ARBA" id="ARBA00022496"/>
    </source>
</evidence>